<evidence type="ECO:0000259" key="2">
    <source>
        <dbReference type="Pfam" id="PF24626"/>
    </source>
</evidence>
<dbReference type="GO" id="GO:0003964">
    <property type="term" value="F:RNA-directed DNA polymerase activity"/>
    <property type="evidence" value="ECO:0007669"/>
    <property type="project" value="UniProtKB-KW"/>
</dbReference>
<comment type="caution">
    <text evidence="3">The sequence shown here is derived from an EMBL/GenBank/DDBJ whole genome shotgun (WGS) entry which is preliminary data.</text>
</comment>
<dbReference type="Pfam" id="PF17919">
    <property type="entry name" value="RT_RNaseH_2"/>
    <property type="match status" value="1"/>
</dbReference>
<keyword evidence="3" id="KW-0808">Transferase</keyword>
<dbReference type="AlphaFoldDB" id="A0A699J666"/>
<evidence type="ECO:0000259" key="1">
    <source>
        <dbReference type="Pfam" id="PF17919"/>
    </source>
</evidence>
<accession>A0A699J666</accession>
<dbReference type="PANTHER" id="PTHR46148:SF59">
    <property type="entry name" value="NUCLEOTIDYLTRANSFERASE, RIBONUCLEASE H"/>
    <property type="match status" value="1"/>
</dbReference>
<protein>
    <submittedName>
        <fullName evidence="3">Putative reverse transcriptase domain-containing protein</fullName>
    </submittedName>
</protein>
<keyword evidence="3" id="KW-0548">Nucleotidyltransferase</keyword>
<dbReference type="EMBL" id="BKCJ010374315">
    <property type="protein sequence ID" value="GFA13522.1"/>
    <property type="molecule type" value="Genomic_DNA"/>
</dbReference>
<dbReference type="PANTHER" id="PTHR46148">
    <property type="entry name" value="CHROMO DOMAIN-CONTAINING PROTEIN"/>
    <property type="match status" value="1"/>
</dbReference>
<dbReference type="InterPro" id="IPR043502">
    <property type="entry name" value="DNA/RNA_pol_sf"/>
</dbReference>
<name>A0A699J666_TANCI</name>
<feature type="domain" description="Reverse transcriptase/retrotransposon-derived protein RNase H-like" evidence="1">
    <location>
        <begin position="1"/>
        <end position="62"/>
    </location>
</feature>
<dbReference type="InterPro" id="IPR041577">
    <property type="entry name" value="RT_RNaseH_2"/>
</dbReference>
<sequence>KLCSAPILALPEGAEDFIVYCDASHKGLGVVLMKNKKVIAYASQQLKIHKKNYTTHYLELGAKELNMRRSHWLELLNDYDCKIRYHPRKSNLVVNALSKKEQIKPLRVRALVMTIGLDLPKQILNAQTKARKPENFEAEDVGGMIRKEKLEPGADETLFLKNENDSTERLTRLYLKEVVMRHGIPVSIICDSDGHVEGITLERGYHFGKQGKLNSRYIGPFKVLAKVGTVAYRLKIRQQLRGVHTTFHISNLKKCLSDKPLDEIHIDDKLHFVEEPMEIMDREVKRLKKSHISIIKV</sequence>
<dbReference type="Pfam" id="PF24626">
    <property type="entry name" value="SH3_Tf2-1"/>
    <property type="match status" value="1"/>
</dbReference>
<evidence type="ECO:0000313" key="3">
    <source>
        <dbReference type="EMBL" id="GFA13522.1"/>
    </source>
</evidence>
<keyword evidence="3" id="KW-0695">RNA-directed DNA polymerase</keyword>
<proteinExistence type="predicted"/>
<reference evidence="3" key="1">
    <citation type="journal article" date="2019" name="Sci. Rep.">
        <title>Draft genome of Tanacetum cinerariifolium, the natural source of mosquito coil.</title>
        <authorList>
            <person name="Yamashiro T."/>
            <person name="Shiraishi A."/>
            <person name="Satake H."/>
            <person name="Nakayama K."/>
        </authorList>
    </citation>
    <scope>NUCLEOTIDE SEQUENCE</scope>
</reference>
<feature type="domain" description="Tf2-1-like SH3-like" evidence="2">
    <location>
        <begin position="206"/>
        <end position="255"/>
    </location>
</feature>
<feature type="non-terminal residue" evidence="3">
    <location>
        <position position="1"/>
    </location>
</feature>
<dbReference type="SUPFAM" id="SSF56672">
    <property type="entry name" value="DNA/RNA polymerases"/>
    <property type="match status" value="1"/>
</dbReference>
<dbReference type="InterPro" id="IPR056924">
    <property type="entry name" value="SH3_Tf2-1"/>
</dbReference>
<organism evidence="3">
    <name type="scientific">Tanacetum cinerariifolium</name>
    <name type="common">Dalmatian daisy</name>
    <name type="synonym">Chrysanthemum cinerariifolium</name>
    <dbReference type="NCBI Taxonomy" id="118510"/>
    <lineage>
        <taxon>Eukaryota</taxon>
        <taxon>Viridiplantae</taxon>
        <taxon>Streptophyta</taxon>
        <taxon>Embryophyta</taxon>
        <taxon>Tracheophyta</taxon>
        <taxon>Spermatophyta</taxon>
        <taxon>Magnoliopsida</taxon>
        <taxon>eudicotyledons</taxon>
        <taxon>Gunneridae</taxon>
        <taxon>Pentapetalae</taxon>
        <taxon>asterids</taxon>
        <taxon>campanulids</taxon>
        <taxon>Asterales</taxon>
        <taxon>Asteraceae</taxon>
        <taxon>Asteroideae</taxon>
        <taxon>Anthemideae</taxon>
        <taxon>Anthemidinae</taxon>
        <taxon>Tanacetum</taxon>
    </lineage>
</organism>
<gene>
    <name evidence="3" type="ORF">Tci_585494</name>
</gene>